<accession>A0A0G1ARN4</accession>
<sequence>MYLLYYQYSDSVINIPDMKRIRETPQDSNNLPQNGSQLPVEERLKILANLIVEKILTQQPEDLIKESDNHHGQPA</sequence>
<proteinExistence type="predicted"/>
<name>A0A0G1ARN4_UNCKA</name>
<organism evidence="1 2">
    <name type="scientific">candidate division WWE3 bacterium GW2011_GWF1_42_14</name>
    <dbReference type="NCBI Taxonomy" id="1619138"/>
    <lineage>
        <taxon>Bacteria</taxon>
        <taxon>Katanobacteria</taxon>
    </lineage>
</organism>
<dbReference type="EMBL" id="LCCU01000022">
    <property type="protein sequence ID" value="KKS36741.1"/>
    <property type="molecule type" value="Genomic_DNA"/>
</dbReference>
<gene>
    <name evidence="1" type="ORF">UV00_C0022G0002</name>
</gene>
<dbReference type="AlphaFoldDB" id="A0A0G1ARN4"/>
<evidence type="ECO:0000313" key="1">
    <source>
        <dbReference type="EMBL" id="KKS36741.1"/>
    </source>
</evidence>
<protein>
    <submittedName>
        <fullName evidence="1">Uncharacterized protein</fullName>
    </submittedName>
</protein>
<reference evidence="1 2" key="1">
    <citation type="journal article" date="2015" name="Nature">
        <title>rRNA introns, odd ribosomes, and small enigmatic genomes across a large radiation of phyla.</title>
        <authorList>
            <person name="Brown C.T."/>
            <person name="Hug L.A."/>
            <person name="Thomas B.C."/>
            <person name="Sharon I."/>
            <person name="Castelle C.J."/>
            <person name="Singh A."/>
            <person name="Wilkins M.J."/>
            <person name="Williams K.H."/>
            <person name="Banfield J.F."/>
        </authorList>
    </citation>
    <scope>NUCLEOTIDE SEQUENCE [LARGE SCALE GENOMIC DNA]</scope>
</reference>
<evidence type="ECO:0000313" key="2">
    <source>
        <dbReference type="Proteomes" id="UP000033847"/>
    </source>
</evidence>
<comment type="caution">
    <text evidence="1">The sequence shown here is derived from an EMBL/GenBank/DDBJ whole genome shotgun (WGS) entry which is preliminary data.</text>
</comment>
<dbReference type="Proteomes" id="UP000033847">
    <property type="component" value="Unassembled WGS sequence"/>
</dbReference>